<dbReference type="GO" id="GO:0016020">
    <property type="term" value="C:membrane"/>
    <property type="evidence" value="ECO:0007669"/>
    <property type="project" value="UniProtKB-SubCell"/>
</dbReference>
<organism evidence="9 10">
    <name type="scientific">Exophiala oligosperma</name>
    <dbReference type="NCBI Taxonomy" id="215243"/>
    <lineage>
        <taxon>Eukaryota</taxon>
        <taxon>Fungi</taxon>
        <taxon>Dikarya</taxon>
        <taxon>Ascomycota</taxon>
        <taxon>Pezizomycotina</taxon>
        <taxon>Eurotiomycetes</taxon>
        <taxon>Chaetothyriomycetidae</taxon>
        <taxon>Chaetothyriales</taxon>
        <taxon>Herpotrichiellaceae</taxon>
        <taxon>Exophiala</taxon>
    </lineage>
</organism>
<dbReference type="InterPro" id="IPR004254">
    <property type="entry name" value="AdipoR/HlyIII-related"/>
</dbReference>
<evidence type="ECO:0000313" key="9">
    <source>
        <dbReference type="EMBL" id="KIW36622.1"/>
    </source>
</evidence>
<dbReference type="Pfam" id="PF03006">
    <property type="entry name" value="HlyIII"/>
    <property type="match status" value="1"/>
</dbReference>
<comment type="similarity">
    <text evidence="2">Belongs to the ADIPOR family.</text>
</comment>
<evidence type="ECO:0000313" key="10">
    <source>
        <dbReference type="Proteomes" id="UP000053342"/>
    </source>
</evidence>
<dbReference type="GO" id="GO:0046872">
    <property type="term" value="F:metal ion binding"/>
    <property type="evidence" value="ECO:0007669"/>
    <property type="project" value="UniProtKB-KW"/>
</dbReference>
<accession>A0A0D2BGM3</accession>
<dbReference type="EMBL" id="KN847351">
    <property type="protein sequence ID" value="KIW36622.1"/>
    <property type="molecule type" value="Genomic_DNA"/>
</dbReference>
<keyword evidence="5 8" id="KW-0472">Membrane</keyword>
<evidence type="ECO:0000256" key="3">
    <source>
        <dbReference type="ARBA" id="ARBA00022692"/>
    </source>
</evidence>
<keyword evidence="3 8" id="KW-0812">Transmembrane</keyword>
<dbReference type="STRING" id="215243.A0A0D2BGM3"/>
<feature type="binding site" evidence="6">
    <location>
        <position position="280"/>
    </location>
    <ligand>
        <name>Zn(2+)</name>
        <dbReference type="ChEBI" id="CHEBI:29105"/>
    </ligand>
</feature>
<feature type="region of interest" description="Disordered" evidence="7">
    <location>
        <begin position="1"/>
        <end position="31"/>
    </location>
</feature>
<evidence type="ECO:0000256" key="7">
    <source>
        <dbReference type="SAM" id="MobiDB-lite"/>
    </source>
</evidence>
<evidence type="ECO:0000256" key="1">
    <source>
        <dbReference type="ARBA" id="ARBA00004141"/>
    </source>
</evidence>
<evidence type="ECO:0000256" key="8">
    <source>
        <dbReference type="SAM" id="Phobius"/>
    </source>
</evidence>
<dbReference type="PANTHER" id="PTHR20855:SF52">
    <property type="entry name" value="ADIPONECTIN RECEPTOR PROTEIN"/>
    <property type="match status" value="1"/>
</dbReference>
<dbReference type="GO" id="GO:0006882">
    <property type="term" value="P:intracellular zinc ion homeostasis"/>
    <property type="evidence" value="ECO:0007669"/>
    <property type="project" value="TreeGrafter"/>
</dbReference>
<feature type="transmembrane region" description="Helical" evidence="8">
    <location>
        <begin position="183"/>
        <end position="201"/>
    </location>
</feature>
<dbReference type="GeneID" id="27363209"/>
<proteinExistence type="inferred from homology"/>
<dbReference type="GO" id="GO:0038023">
    <property type="term" value="F:signaling receptor activity"/>
    <property type="evidence" value="ECO:0007669"/>
    <property type="project" value="TreeGrafter"/>
</dbReference>
<feature type="binding site" evidence="6">
    <location>
        <position position="284"/>
    </location>
    <ligand>
        <name>Zn(2+)</name>
        <dbReference type="ChEBI" id="CHEBI:29105"/>
    </ligand>
</feature>
<evidence type="ECO:0000256" key="6">
    <source>
        <dbReference type="PIRSR" id="PIRSR604254-1"/>
    </source>
</evidence>
<feature type="binding site" evidence="6">
    <location>
        <position position="134"/>
    </location>
    <ligand>
        <name>Zn(2+)</name>
        <dbReference type="ChEBI" id="CHEBI:29105"/>
    </ligand>
</feature>
<dbReference type="HOGENOM" id="CLU_023075_2_2_1"/>
<evidence type="ECO:0008006" key="11">
    <source>
        <dbReference type="Google" id="ProtNLM"/>
    </source>
</evidence>
<keyword evidence="6" id="KW-0479">Metal-binding</keyword>
<dbReference type="RefSeq" id="XP_016256838.1">
    <property type="nucleotide sequence ID" value="XM_016412762.1"/>
</dbReference>
<comment type="subcellular location">
    <subcellularLocation>
        <location evidence="1">Membrane</location>
        <topology evidence="1">Multi-pass membrane protein</topology>
    </subcellularLocation>
</comment>
<feature type="transmembrane region" description="Helical" evidence="8">
    <location>
        <begin position="245"/>
        <end position="262"/>
    </location>
</feature>
<keyword evidence="6" id="KW-0862">Zinc</keyword>
<evidence type="ECO:0000256" key="5">
    <source>
        <dbReference type="ARBA" id="ARBA00023136"/>
    </source>
</evidence>
<evidence type="ECO:0000256" key="2">
    <source>
        <dbReference type="ARBA" id="ARBA00007018"/>
    </source>
</evidence>
<feature type="transmembrane region" description="Helical" evidence="8">
    <location>
        <begin position="282"/>
        <end position="302"/>
    </location>
</feature>
<keyword evidence="4 8" id="KW-1133">Transmembrane helix</keyword>
<keyword evidence="10" id="KW-1185">Reference proteome</keyword>
<reference evidence="9 10" key="1">
    <citation type="submission" date="2015-01" db="EMBL/GenBank/DDBJ databases">
        <title>The Genome Sequence of Exophiala oligosperma CBS72588.</title>
        <authorList>
            <consortium name="The Broad Institute Genomics Platform"/>
            <person name="Cuomo C."/>
            <person name="de Hoog S."/>
            <person name="Gorbushina A."/>
            <person name="Stielow B."/>
            <person name="Teixiera M."/>
            <person name="Abouelleil A."/>
            <person name="Chapman S.B."/>
            <person name="Priest M."/>
            <person name="Young S.K."/>
            <person name="Wortman J."/>
            <person name="Nusbaum C."/>
            <person name="Birren B."/>
        </authorList>
    </citation>
    <scope>NUCLEOTIDE SEQUENCE [LARGE SCALE GENOMIC DNA]</scope>
    <source>
        <strain evidence="9 10">CBS 72588</strain>
    </source>
</reference>
<feature type="transmembrane region" description="Helical" evidence="8">
    <location>
        <begin position="79"/>
        <end position="101"/>
    </location>
</feature>
<evidence type="ECO:0000256" key="4">
    <source>
        <dbReference type="ARBA" id="ARBA00022989"/>
    </source>
</evidence>
<feature type="transmembrane region" description="Helical" evidence="8">
    <location>
        <begin position="113"/>
        <end position="137"/>
    </location>
</feature>
<dbReference type="VEuPathDB" id="FungiDB:PV06_11135"/>
<gene>
    <name evidence="9" type="ORF">PV06_11135</name>
</gene>
<sequence>MASMAPRTKLSKRQVSGHVGTANEPTKTSKATAKTVTWQEISEWHFDNKYIVGGYRREKADYLKILASLTFLHNETCNIYTHLIGAILLPPIAAIFLRYLGRPQFLNVSTMDYAVFGIYFWSAEICLILSTLYHLMLSHSHHIERFWQGMDLLGIVIVTVGTFFSGIYYVIFCEASLQKLHWAIIFTIGTIVGTLTSNPLLRTPRWRKVKVGTFVVFGASSCIPLLHGLLRYGLKYMLGYAGLKWYLIELAFYGAGVGLYAFRIPERLAPGTFDIWGNSHQIFHVAILCAMCTHTIALLQGFQTSHTLDVCRLQGVSGAN</sequence>
<dbReference type="Proteomes" id="UP000053342">
    <property type="component" value="Unassembled WGS sequence"/>
</dbReference>
<dbReference type="AlphaFoldDB" id="A0A0D2BGM3"/>
<name>A0A0D2BGM3_9EURO</name>
<feature type="transmembrane region" description="Helical" evidence="8">
    <location>
        <begin position="149"/>
        <end position="171"/>
    </location>
</feature>
<dbReference type="PANTHER" id="PTHR20855">
    <property type="entry name" value="ADIPOR/PROGESTIN RECEPTOR-RELATED"/>
    <property type="match status" value="1"/>
</dbReference>
<feature type="transmembrane region" description="Helical" evidence="8">
    <location>
        <begin position="213"/>
        <end position="233"/>
    </location>
</feature>
<dbReference type="OrthoDB" id="529367at2759"/>
<protein>
    <recommendedName>
        <fullName evidence="11">Hemolysin III family channel protein</fullName>
    </recommendedName>
</protein>